<dbReference type="InterPro" id="IPR032711">
    <property type="entry name" value="SoxY"/>
</dbReference>
<dbReference type="eggNOG" id="COG5501">
    <property type="taxonomic scope" value="Bacteria"/>
</dbReference>
<gene>
    <name evidence="3" type="ordered locus">Metme_2291</name>
</gene>
<dbReference type="RefSeq" id="WP_013818936.1">
    <property type="nucleotide sequence ID" value="NC_015572.1"/>
</dbReference>
<dbReference type="AlphaFoldDB" id="F9ZV85"/>
<dbReference type="STRING" id="857087.Metme_2291"/>
<dbReference type="Gene3D" id="2.60.40.2470">
    <property type="entry name" value="SoxY domain"/>
    <property type="match status" value="1"/>
</dbReference>
<dbReference type="InterPro" id="IPR016568">
    <property type="entry name" value="Sulphur_oxidation_SoxY"/>
</dbReference>
<dbReference type="EMBL" id="CP002738">
    <property type="protein sequence ID" value="AEG00695.1"/>
    <property type="molecule type" value="Genomic_DNA"/>
</dbReference>
<evidence type="ECO:0000256" key="1">
    <source>
        <dbReference type="SAM" id="SignalP"/>
    </source>
</evidence>
<dbReference type="InterPro" id="IPR038162">
    <property type="entry name" value="SoxY_sf"/>
</dbReference>
<protein>
    <submittedName>
        <fullName evidence="3">Twin-arginine translocation pathway signal</fullName>
    </submittedName>
</protein>
<dbReference type="Pfam" id="PF13501">
    <property type="entry name" value="SoxY"/>
    <property type="match status" value="1"/>
</dbReference>
<proteinExistence type="predicted"/>
<accession>F9ZV85</accession>
<dbReference type="Proteomes" id="UP000008888">
    <property type="component" value="Chromosome"/>
</dbReference>
<reference evidence="3 4" key="1">
    <citation type="journal article" date="2011" name="J. Bacteriol.">
        <title>Complete Genome Sequence of the Aerobic Marine Methanotroph Methylomonas methanica MC09.</title>
        <authorList>
            <person name="Boden R."/>
            <person name="Cunliffe M."/>
            <person name="Scanlan J."/>
            <person name="Moussard H."/>
            <person name="Kits K.D."/>
            <person name="Klotz M.G."/>
            <person name="Jetten M.S."/>
            <person name="Vuilleumier S."/>
            <person name="Han J."/>
            <person name="Peters L."/>
            <person name="Mikhailova N."/>
            <person name="Teshima H."/>
            <person name="Tapia R."/>
            <person name="Kyrpides N."/>
            <person name="Ivanova N."/>
            <person name="Pagani I."/>
            <person name="Cheng J.F."/>
            <person name="Goodwin L."/>
            <person name="Han C."/>
            <person name="Hauser L."/>
            <person name="Land M.L."/>
            <person name="Lapidus A."/>
            <person name="Lucas S."/>
            <person name="Pitluck S."/>
            <person name="Woyke T."/>
            <person name="Stein L."/>
            <person name="Murrell J.C."/>
        </authorList>
    </citation>
    <scope>NUCLEOTIDE SEQUENCE [LARGE SCALE GENOMIC DNA]</scope>
    <source>
        <strain evidence="3 4">MC09</strain>
    </source>
</reference>
<keyword evidence="4" id="KW-1185">Reference proteome</keyword>
<dbReference type="HOGENOM" id="CLU_118521_0_0_6"/>
<dbReference type="OrthoDB" id="9798154at2"/>
<reference key="2">
    <citation type="submission" date="2011-05" db="EMBL/GenBank/DDBJ databases">
        <title>Complete genome sequence of the aerobic marine methanotroph Methylomonas methanica MC09.</title>
        <authorList>
            <person name="Boden R."/>
            <person name="Cunliffe M."/>
            <person name="Scanlan J."/>
            <person name="Moussard H."/>
            <person name="Kits K.D."/>
            <person name="Klotz M."/>
            <person name="Jetten M."/>
            <person name="Vuilleumier S."/>
            <person name="Han J."/>
            <person name="Peters L."/>
            <person name="Mikhailova N."/>
            <person name="Teshima H."/>
            <person name="Tapia R."/>
            <person name="Kyrpides N."/>
            <person name="Ivanova N."/>
            <person name="Pagani I."/>
            <person name="Cheng J.-F."/>
            <person name="Goodwin L."/>
            <person name="Han C."/>
            <person name="Hauser L."/>
            <person name="Land M."/>
            <person name="Lapidus A."/>
            <person name="Lucas S."/>
            <person name="Pitluck S."/>
            <person name="Woyke T."/>
            <person name="Stein L.Y."/>
            <person name="Murrell C."/>
        </authorList>
    </citation>
    <scope>NUCLEOTIDE SEQUENCE</scope>
    <source>
        <strain>MC09</strain>
    </source>
</reference>
<evidence type="ECO:0000313" key="3">
    <source>
        <dbReference type="EMBL" id="AEG00695.1"/>
    </source>
</evidence>
<feature type="signal peptide" evidence="1">
    <location>
        <begin position="1"/>
        <end position="19"/>
    </location>
</feature>
<feature type="domain" description="Ig-like SoxY" evidence="2">
    <location>
        <begin position="46"/>
        <end position="149"/>
    </location>
</feature>
<feature type="chain" id="PRO_5003392880" evidence="1">
    <location>
        <begin position="20"/>
        <end position="152"/>
    </location>
</feature>
<dbReference type="KEGG" id="mmt:Metme_2291"/>
<evidence type="ECO:0000313" key="4">
    <source>
        <dbReference type="Proteomes" id="UP000008888"/>
    </source>
</evidence>
<sequence>MLRRRFLQLIFRVTAGACATVLCAKKSLADWPEKHFSKGDFADSFQQLFGDRTIDYSEAIRLVLPEIAENGAVVPITISSDLADIQRLYIWVEKNPTPLAAEVTFDASLAVYLTARIKMAESCHVVVIAQQGEQLLRNQRWVKVMQGGCGTG</sequence>
<evidence type="ECO:0000259" key="2">
    <source>
        <dbReference type="Pfam" id="PF13501"/>
    </source>
</evidence>
<organism evidence="3 4">
    <name type="scientific">Methylomonas methanica (strain DSM 25384 / MC09)</name>
    <dbReference type="NCBI Taxonomy" id="857087"/>
    <lineage>
        <taxon>Bacteria</taxon>
        <taxon>Pseudomonadati</taxon>
        <taxon>Pseudomonadota</taxon>
        <taxon>Gammaproteobacteria</taxon>
        <taxon>Methylococcales</taxon>
        <taxon>Methylococcaceae</taxon>
        <taxon>Methylomonas</taxon>
    </lineage>
</organism>
<dbReference type="NCBIfam" id="TIGR04488">
    <property type="entry name" value="SoxY_true_GGCGG"/>
    <property type="match status" value="1"/>
</dbReference>
<name>F9ZV85_METMM</name>
<keyword evidence="1" id="KW-0732">Signal</keyword>
<reference evidence="4" key="3">
    <citation type="submission" date="2011-05" db="EMBL/GenBank/DDBJ databases">
        <title>Complete sequence of Methylomonas methanica MC09.</title>
        <authorList>
            <consortium name="US DOE Joint Genome Institute"/>
            <person name="Lucas S."/>
            <person name="Han J."/>
            <person name="Lapidus A."/>
            <person name="Cheng J.-F."/>
            <person name="Goodwin L."/>
            <person name="Pitluck S."/>
            <person name="Peters L."/>
            <person name="Mikhailova N."/>
            <person name="Teshima H."/>
            <person name="Han C."/>
            <person name="Tapia R."/>
            <person name="Land M."/>
            <person name="Hauser L."/>
            <person name="Kyrpides N."/>
            <person name="Ivanova N."/>
            <person name="Pagani I."/>
            <person name="Stein L."/>
            <person name="Woyke T."/>
        </authorList>
    </citation>
    <scope>NUCLEOTIDE SEQUENCE [LARGE SCALE GENOMIC DNA]</scope>
    <source>
        <strain evidence="4">MC09</strain>
    </source>
</reference>
<dbReference type="PIRSF" id="PIRSF010312">
    <property type="entry name" value="Sulphur_oxidation_SoxY"/>
    <property type="match status" value="1"/>
</dbReference>